<organism evidence="2">
    <name type="scientific">marine sediment metagenome</name>
    <dbReference type="NCBI Taxonomy" id="412755"/>
    <lineage>
        <taxon>unclassified sequences</taxon>
        <taxon>metagenomes</taxon>
        <taxon>ecological metagenomes</taxon>
    </lineage>
</organism>
<evidence type="ECO:0000313" key="2">
    <source>
        <dbReference type="EMBL" id="KKL94670.1"/>
    </source>
</evidence>
<dbReference type="AlphaFoldDB" id="A0A0F9ILK3"/>
<evidence type="ECO:0000256" key="1">
    <source>
        <dbReference type="SAM" id="MobiDB-lite"/>
    </source>
</evidence>
<proteinExistence type="predicted"/>
<accession>A0A0F9ILK3</accession>
<gene>
    <name evidence="2" type="ORF">LCGC14_1862340</name>
</gene>
<dbReference type="EMBL" id="LAZR01018866">
    <property type="protein sequence ID" value="KKL94670.1"/>
    <property type="molecule type" value="Genomic_DNA"/>
</dbReference>
<feature type="region of interest" description="Disordered" evidence="1">
    <location>
        <begin position="46"/>
        <end position="67"/>
    </location>
</feature>
<reference evidence="2" key="1">
    <citation type="journal article" date="2015" name="Nature">
        <title>Complex archaea that bridge the gap between prokaryotes and eukaryotes.</title>
        <authorList>
            <person name="Spang A."/>
            <person name="Saw J.H."/>
            <person name="Jorgensen S.L."/>
            <person name="Zaremba-Niedzwiedzka K."/>
            <person name="Martijn J."/>
            <person name="Lind A.E."/>
            <person name="van Eijk R."/>
            <person name="Schleper C."/>
            <person name="Guy L."/>
            <person name="Ettema T.J."/>
        </authorList>
    </citation>
    <scope>NUCLEOTIDE SEQUENCE</scope>
</reference>
<feature type="compositionally biased region" description="Acidic residues" evidence="1">
    <location>
        <begin position="49"/>
        <end position="67"/>
    </location>
</feature>
<protein>
    <submittedName>
        <fullName evidence="2">Uncharacterized protein</fullName>
    </submittedName>
</protein>
<sequence length="67" mass="7312">MEEDALIKSVGRVKEAIEECETRIRDKTLSTEEELKACILGALEGAEEKVEEESGTEGEAAEQAAEE</sequence>
<comment type="caution">
    <text evidence="2">The sequence shown here is derived from an EMBL/GenBank/DDBJ whole genome shotgun (WGS) entry which is preliminary data.</text>
</comment>
<name>A0A0F9ILK3_9ZZZZ</name>